<keyword evidence="3" id="KW-0731">Sigma factor</keyword>
<dbReference type="GO" id="GO:0003677">
    <property type="term" value="F:DNA binding"/>
    <property type="evidence" value="ECO:0007669"/>
    <property type="project" value="UniProtKB-KW"/>
</dbReference>
<feature type="domain" description="RNA polymerase sigma-70 region 2" evidence="6">
    <location>
        <begin position="5"/>
        <end position="69"/>
    </location>
</feature>
<comment type="similarity">
    <text evidence="1">Belongs to the sigma-70 factor family. ECF subfamily.</text>
</comment>
<evidence type="ECO:0000259" key="6">
    <source>
        <dbReference type="Pfam" id="PF04542"/>
    </source>
</evidence>
<dbReference type="CDD" id="cd06171">
    <property type="entry name" value="Sigma70_r4"/>
    <property type="match status" value="1"/>
</dbReference>
<comment type="caution">
    <text evidence="8">The sequence shown here is derived from an EMBL/GenBank/DDBJ whole genome shotgun (WGS) entry which is preliminary data.</text>
</comment>
<evidence type="ECO:0000256" key="4">
    <source>
        <dbReference type="ARBA" id="ARBA00023125"/>
    </source>
</evidence>
<dbReference type="PANTHER" id="PTHR43133:SF50">
    <property type="entry name" value="ECF RNA POLYMERASE SIGMA FACTOR SIGM"/>
    <property type="match status" value="1"/>
</dbReference>
<evidence type="ECO:0000313" key="8">
    <source>
        <dbReference type="EMBL" id="GEA83738.1"/>
    </source>
</evidence>
<keyword evidence="5" id="KW-0804">Transcription</keyword>
<organism evidence="8 9">
    <name type="scientific">Cellulomonas gelida</name>
    <dbReference type="NCBI Taxonomy" id="1712"/>
    <lineage>
        <taxon>Bacteria</taxon>
        <taxon>Bacillati</taxon>
        <taxon>Actinomycetota</taxon>
        <taxon>Actinomycetes</taxon>
        <taxon>Micrococcales</taxon>
        <taxon>Cellulomonadaceae</taxon>
        <taxon>Cellulomonas</taxon>
    </lineage>
</organism>
<evidence type="ECO:0000256" key="5">
    <source>
        <dbReference type="ARBA" id="ARBA00023163"/>
    </source>
</evidence>
<dbReference type="InterPro" id="IPR013324">
    <property type="entry name" value="RNA_pol_sigma_r3/r4-like"/>
</dbReference>
<dbReference type="AlphaFoldDB" id="A0A4Y3KLD3"/>
<evidence type="ECO:0000256" key="3">
    <source>
        <dbReference type="ARBA" id="ARBA00023082"/>
    </source>
</evidence>
<dbReference type="EMBL" id="BJLQ01000007">
    <property type="protein sequence ID" value="GEA83738.1"/>
    <property type="molecule type" value="Genomic_DNA"/>
</dbReference>
<reference evidence="8 9" key="1">
    <citation type="submission" date="2019-06" db="EMBL/GenBank/DDBJ databases">
        <title>Whole genome shotgun sequence of Cellulomonas gelida NBRC 3748.</title>
        <authorList>
            <person name="Hosoyama A."/>
            <person name="Uohara A."/>
            <person name="Ohji S."/>
            <person name="Ichikawa N."/>
        </authorList>
    </citation>
    <scope>NUCLEOTIDE SEQUENCE [LARGE SCALE GENOMIC DNA]</scope>
    <source>
        <strain evidence="8 9">NBRC 3748</strain>
    </source>
</reference>
<dbReference type="InterPro" id="IPR014284">
    <property type="entry name" value="RNA_pol_sigma-70_dom"/>
</dbReference>
<dbReference type="GO" id="GO:0016987">
    <property type="term" value="F:sigma factor activity"/>
    <property type="evidence" value="ECO:0007669"/>
    <property type="project" value="UniProtKB-KW"/>
</dbReference>
<dbReference type="SUPFAM" id="SSF88946">
    <property type="entry name" value="Sigma2 domain of RNA polymerase sigma factors"/>
    <property type="match status" value="1"/>
</dbReference>
<evidence type="ECO:0000313" key="9">
    <source>
        <dbReference type="Proteomes" id="UP000320461"/>
    </source>
</evidence>
<dbReference type="SUPFAM" id="SSF88659">
    <property type="entry name" value="Sigma3 and sigma4 domains of RNA polymerase sigma factors"/>
    <property type="match status" value="1"/>
</dbReference>
<dbReference type="InterPro" id="IPR007627">
    <property type="entry name" value="RNA_pol_sigma70_r2"/>
</dbReference>
<accession>A0A4Y3KLD3</accession>
<dbReference type="InterPro" id="IPR013325">
    <property type="entry name" value="RNA_pol_sigma_r2"/>
</dbReference>
<protein>
    <submittedName>
        <fullName evidence="8">RNA polymerase sigma24 factor</fullName>
    </submittedName>
</protein>
<sequence length="154" mass="17107">MAQFVGEHRRALLRVALGMCREAAAAEDLVQDTAVRLLVHWDKVRTARVPFAYARTVLVRLYLDQVRGREAAVVASGGREPVAPDEYAYVESVDAAVSMIAGLPPRARAVLTLRYIEDLDDREIARVLGMSRSTVRVTAHQALRRLSVADPRRS</sequence>
<proteinExistence type="inferred from homology"/>
<gene>
    <name evidence="8" type="ORF">CGE01nite_09890</name>
</gene>
<keyword evidence="9" id="KW-1185">Reference proteome</keyword>
<evidence type="ECO:0000256" key="2">
    <source>
        <dbReference type="ARBA" id="ARBA00023015"/>
    </source>
</evidence>
<dbReference type="InterPro" id="IPR013249">
    <property type="entry name" value="RNA_pol_sigma70_r4_t2"/>
</dbReference>
<dbReference type="NCBIfam" id="TIGR02937">
    <property type="entry name" value="sigma70-ECF"/>
    <property type="match status" value="1"/>
</dbReference>
<dbReference type="Proteomes" id="UP000320461">
    <property type="component" value="Unassembled WGS sequence"/>
</dbReference>
<dbReference type="Gene3D" id="1.10.1740.10">
    <property type="match status" value="1"/>
</dbReference>
<evidence type="ECO:0000256" key="1">
    <source>
        <dbReference type="ARBA" id="ARBA00010641"/>
    </source>
</evidence>
<dbReference type="Pfam" id="PF08281">
    <property type="entry name" value="Sigma70_r4_2"/>
    <property type="match status" value="1"/>
</dbReference>
<dbReference type="InterPro" id="IPR039425">
    <property type="entry name" value="RNA_pol_sigma-70-like"/>
</dbReference>
<dbReference type="PANTHER" id="PTHR43133">
    <property type="entry name" value="RNA POLYMERASE ECF-TYPE SIGMA FACTO"/>
    <property type="match status" value="1"/>
</dbReference>
<name>A0A4Y3KLD3_9CELL</name>
<keyword evidence="4" id="KW-0238">DNA-binding</keyword>
<dbReference type="InterPro" id="IPR036388">
    <property type="entry name" value="WH-like_DNA-bd_sf"/>
</dbReference>
<dbReference type="GO" id="GO:0006352">
    <property type="term" value="P:DNA-templated transcription initiation"/>
    <property type="evidence" value="ECO:0007669"/>
    <property type="project" value="InterPro"/>
</dbReference>
<dbReference type="Gene3D" id="1.10.10.10">
    <property type="entry name" value="Winged helix-like DNA-binding domain superfamily/Winged helix DNA-binding domain"/>
    <property type="match status" value="1"/>
</dbReference>
<dbReference type="Pfam" id="PF04542">
    <property type="entry name" value="Sigma70_r2"/>
    <property type="match status" value="1"/>
</dbReference>
<feature type="domain" description="RNA polymerase sigma factor 70 region 4 type 2" evidence="7">
    <location>
        <begin position="98"/>
        <end position="146"/>
    </location>
</feature>
<evidence type="ECO:0000259" key="7">
    <source>
        <dbReference type="Pfam" id="PF08281"/>
    </source>
</evidence>
<keyword evidence="2" id="KW-0805">Transcription regulation</keyword>